<sequence length="112" mass="12198">MKHFLTVLIAALAVIALALPPTPCYTFDEFSDCPNLDCVQGATIVGECTVTYCMANDACGHSGSYSWKIHQKVRQRGYYLVGETMYPCKGSQISDNATGYCCNCDGSREPIP</sequence>
<keyword evidence="1" id="KW-0732">Signal</keyword>
<proteinExistence type="predicted"/>
<gene>
    <name evidence="2" type="ORF">NPRO_19550</name>
</gene>
<protein>
    <submittedName>
        <fullName evidence="2">Uncharacterized protein</fullName>
    </submittedName>
</protein>
<name>A0A809RA47_9BACT</name>
<evidence type="ECO:0000313" key="3">
    <source>
        <dbReference type="Proteomes" id="UP000662873"/>
    </source>
</evidence>
<organism evidence="2 3">
    <name type="scientific">Candidatus Nitrosymbiomonas proteolyticus</name>
    <dbReference type="NCBI Taxonomy" id="2608984"/>
    <lineage>
        <taxon>Bacteria</taxon>
        <taxon>Bacillati</taxon>
        <taxon>Armatimonadota</taxon>
        <taxon>Armatimonadota incertae sedis</taxon>
        <taxon>Candidatus Nitrosymbiomonas</taxon>
    </lineage>
</organism>
<dbReference type="Proteomes" id="UP000662873">
    <property type="component" value="Chromosome"/>
</dbReference>
<evidence type="ECO:0000313" key="2">
    <source>
        <dbReference type="EMBL" id="BBO24360.1"/>
    </source>
</evidence>
<accession>A0A809RA47</accession>
<dbReference type="AlphaFoldDB" id="A0A809RA47"/>
<feature type="signal peptide" evidence="1">
    <location>
        <begin position="1"/>
        <end position="26"/>
    </location>
</feature>
<dbReference type="KEGG" id="npy:NPRO_19550"/>
<feature type="chain" id="PRO_5035314350" evidence="1">
    <location>
        <begin position="27"/>
        <end position="112"/>
    </location>
</feature>
<evidence type="ECO:0000256" key="1">
    <source>
        <dbReference type="SAM" id="SignalP"/>
    </source>
</evidence>
<dbReference type="EMBL" id="AP021858">
    <property type="protein sequence ID" value="BBO24360.1"/>
    <property type="molecule type" value="Genomic_DNA"/>
</dbReference>
<reference evidence="2" key="1">
    <citation type="journal article" name="DNA Res.">
        <title>The physiological potential of anammox bacteria as revealed by their core genome structure.</title>
        <authorList>
            <person name="Okubo T."/>
            <person name="Toyoda A."/>
            <person name="Fukuhara K."/>
            <person name="Uchiyama I."/>
            <person name="Harigaya Y."/>
            <person name="Kuroiwa M."/>
            <person name="Suzuki T."/>
            <person name="Murakami Y."/>
            <person name="Suwa Y."/>
            <person name="Takami H."/>
        </authorList>
    </citation>
    <scope>NUCLEOTIDE SEQUENCE</scope>
    <source>
        <strain evidence="2">317325-2</strain>
    </source>
</reference>